<evidence type="ECO:0008006" key="5">
    <source>
        <dbReference type="Google" id="ProtNLM"/>
    </source>
</evidence>
<evidence type="ECO:0000256" key="1">
    <source>
        <dbReference type="SAM" id="MobiDB-lite"/>
    </source>
</evidence>
<name>A0A0K1PXA2_9BACT</name>
<evidence type="ECO:0000313" key="4">
    <source>
        <dbReference type="Proteomes" id="UP000064967"/>
    </source>
</evidence>
<dbReference type="PROSITE" id="PS51257">
    <property type="entry name" value="PROKAR_LIPOPROTEIN"/>
    <property type="match status" value="1"/>
</dbReference>
<feature type="compositionally biased region" description="Basic and acidic residues" evidence="1">
    <location>
        <begin position="33"/>
        <end position="48"/>
    </location>
</feature>
<dbReference type="AlphaFoldDB" id="A0A0K1PXA2"/>
<keyword evidence="4" id="KW-1185">Reference proteome</keyword>
<dbReference type="EMBL" id="CP012333">
    <property type="protein sequence ID" value="AKU98147.1"/>
    <property type="molecule type" value="Genomic_DNA"/>
</dbReference>
<feature type="region of interest" description="Disordered" evidence="1">
    <location>
        <begin position="29"/>
        <end position="48"/>
    </location>
</feature>
<gene>
    <name evidence="3" type="ORF">AKJ09_04811</name>
</gene>
<dbReference type="Proteomes" id="UP000064967">
    <property type="component" value="Chromosome"/>
</dbReference>
<dbReference type="STRING" id="1391654.AKJ09_04811"/>
<feature type="chain" id="PRO_5005466763" description="Outer membrane protein beta-barrel domain-containing protein" evidence="2">
    <location>
        <begin position="23"/>
        <end position="236"/>
    </location>
</feature>
<proteinExistence type="predicted"/>
<organism evidence="3 4">
    <name type="scientific">Labilithrix luteola</name>
    <dbReference type="NCBI Taxonomy" id="1391654"/>
    <lineage>
        <taxon>Bacteria</taxon>
        <taxon>Pseudomonadati</taxon>
        <taxon>Myxococcota</taxon>
        <taxon>Polyangia</taxon>
        <taxon>Polyangiales</taxon>
        <taxon>Labilitrichaceae</taxon>
        <taxon>Labilithrix</taxon>
    </lineage>
</organism>
<evidence type="ECO:0000313" key="3">
    <source>
        <dbReference type="EMBL" id="AKU98147.1"/>
    </source>
</evidence>
<keyword evidence="2" id="KW-0732">Signal</keyword>
<protein>
    <recommendedName>
        <fullName evidence="5">Outer membrane protein beta-barrel domain-containing protein</fullName>
    </recommendedName>
</protein>
<sequence>MARATDALRALLAFTFMASCVAGTAREAMADANDGKPEQTSPPRRDEPRRWFTITINPLAIACARYGGNIEFVPLRHHAFIASGYLQTFPVALIRDITARPELADNTPTAFGGELGYRFYSGSSGADGFFIGPSFVMMPLAYLRLQPNALSRVATQRSVEGIERALEGSVEAVPYQTFGAALDIGGQMVTSSGFTIGGGIGITYLSYTLPSDAARLPLDFTPHIVPRVLFSTGWSF</sequence>
<evidence type="ECO:0000256" key="2">
    <source>
        <dbReference type="SAM" id="SignalP"/>
    </source>
</evidence>
<accession>A0A0K1PXA2</accession>
<feature type="signal peptide" evidence="2">
    <location>
        <begin position="1"/>
        <end position="22"/>
    </location>
</feature>
<dbReference type="KEGG" id="llu:AKJ09_04811"/>
<reference evidence="3 4" key="1">
    <citation type="submission" date="2015-08" db="EMBL/GenBank/DDBJ databases">
        <authorList>
            <person name="Babu N.S."/>
            <person name="Beckwith C.J."/>
            <person name="Beseler K.G."/>
            <person name="Brison A."/>
            <person name="Carone J.V."/>
            <person name="Caskin T.P."/>
            <person name="Diamond M."/>
            <person name="Durham M.E."/>
            <person name="Foxe J.M."/>
            <person name="Go M."/>
            <person name="Henderson B.A."/>
            <person name="Jones I.B."/>
            <person name="McGettigan J.A."/>
            <person name="Micheletti S.J."/>
            <person name="Nasrallah M.E."/>
            <person name="Ortiz D."/>
            <person name="Piller C.R."/>
            <person name="Privatt S.R."/>
            <person name="Schneider S.L."/>
            <person name="Sharp S."/>
            <person name="Smith T.C."/>
            <person name="Stanton J.D."/>
            <person name="Ullery H.E."/>
            <person name="Wilson R.J."/>
            <person name="Serrano M.G."/>
            <person name="Buck G."/>
            <person name="Lee V."/>
            <person name="Wang Y."/>
            <person name="Carvalho R."/>
            <person name="Voegtly L."/>
            <person name="Shi R."/>
            <person name="Duckworth R."/>
            <person name="Johnson A."/>
            <person name="Loviza R."/>
            <person name="Walstead R."/>
            <person name="Shah Z."/>
            <person name="Kiflezghi M."/>
            <person name="Wade K."/>
            <person name="Ball S.L."/>
            <person name="Bradley K.W."/>
            <person name="Asai D.J."/>
            <person name="Bowman C.A."/>
            <person name="Russell D.A."/>
            <person name="Pope W.H."/>
            <person name="Jacobs-Sera D."/>
            <person name="Hendrix R.W."/>
            <person name="Hatfull G.F."/>
        </authorList>
    </citation>
    <scope>NUCLEOTIDE SEQUENCE [LARGE SCALE GENOMIC DNA]</scope>
    <source>
        <strain evidence="3 4">DSM 27648</strain>
    </source>
</reference>